<dbReference type="HOGENOM" id="CLU_347059_0_0_5"/>
<dbReference type="Gene3D" id="3.40.50.11900">
    <property type="match status" value="2"/>
</dbReference>
<keyword evidence="4" id="KW-1185">Reference proteome</keyword>
<dbReference type="PANTHER" id="PTHR30548:SF1">
    <property type="entry name" value="DEHYDRATASE SUBUNIT MJ0007-RELATED"/>
    <property type="match status" value="1"/>
</dbReference>
<dbReference type="STRING" id="633149.Bresu_2418"/>
<dbReference type="KEGG" id="bsb:Bresu_2418"/>
<dbReference type="BioCyc" id="BSUB633149:G1GM8-2420-MONOMER"/>
<dbReference type="Gene3D" id="3.40.50.11890">
    <property type="match status" value="1"/>
</dbReference>
<dbReference type="EMBL" id="CP002102">
    <property type="protein sequence ID" value="ADL01727.1"/>
    <property type="molecule type" value="Genomic_DNA"/>
</dbReference>
<dbReference type="Proteomes" id="UP000002696">
    <property type="component" value="Chromosome"/>
</dbReference>
<evidence type="ECO:0000313" key="3">
    <source>
        <dbReference type="EMBL" id="ADL01727.1"/>
    </source>
</evidence>
<dbReference type="Gene3D" id="1.20.1270.370">
    <property type="match status" value="1"/>
</dbReference>
<organism evidence="3 4">
    <name type="scientific">Brevundimonas subvibrioides (strain ATCC 15264 / DSM 4735 / LMG 14903 / NBRC 16000 / CB 81)</name>
    <name type="common">Caulobacter subvibrioides</name>
    <dbReference type="NCBI Taxonomy" id="633149"/>
    <lineage>
        <taxon>Bacteria</taxon>
        <taxon>Pseudomonadati</taxon>
        <taxon>Pseudomonadota</taxon>
        <taxon>Alphaproteobacteria</taxon>
        <taxon>Caulobacterales</taxon>
        <taxon>Caulobacteraceae</taxon>
        <taxon>Brevundimonas</taxon>
    </lineage>
</organism>
<feature type="region of interest" description="Disordered" evidence="2">
    <location>
        <begin position="367"/>
        <end position="389"/>
    </location>
</feature>
<evidence type="ECO:0000256" key="1">
    <source>
        <dbReference type="ARBA" id="ARBA00005806"/>
    </source>
</evidence>
<dbReference type="PANTHER" id="PTHR30548">
    <property type="entry name" value="2-HYDROXYGLUTARYL-COA DEHYDRATASE, D-COMPONENT-RELATED"/>
    <property type="match status" value="1"/>
</dbReference>
<evidence type="ECO:0000256" key="2">
    <source>
        <dbReference type="SAM" id="MobiDB-lite"/>
    </source>
</evidence>
<proteinExistence type="inferred from homology"/>
<dbReference type="eggNOG" id="COG1775">
    <property type="taxonomic scope" value="Bacteria"/>
</dbReference>
<accession>D9QKR3</accession>
<protein>
    <submittedName>
        <fullName evidence="3">2-hydroxyglutaryl-CoA dehydratase D-component</fullName>
    </submittedName>
</protein>
<name>D9QKR3_BRESC</name>
<comment type="similarity">
    <text evidence="1">Belongs to the FldB/FldC dehydratase alpha/beta subunit family.</text>
</comment>
<reference evidence="4" key="1">
    <citation type="journal article" date="2011" name="J. Bacteriol.">
        <title>Genome sequences of eight morphologically diverse alphaproteobacteria.</title>
        <authorList>
            <consortium name="US DOE Joint Genome Institute"/>
            <person name="Brown P.J."/>
            <person name="Kysela D.T."/>
            <person name="Buechlein A."/>
            <person name="Hemmerich C."/>
            <person name="Brun Y.V."/>
        </authorList>
    </citation>
    <scope>NUCLEOTIDE SEQUENCE [LARGE SCALE GENOMIC DNA]</scope>
    <source>
        <strain evidence="4">ATCC 15264 / DSM 4735 / LMG 14903 / NBRC 16000 / CB 81</strain>
    </source>
</reference>
<dbReference type="InterPro" id="IPR010327">
    <property type="entry name" value="FldB/FldC_alpha/beta"/>
</dbReference>
<dbReference type="AlphaFoldDB" id="D9QKR3"/>
<dbReference type="InParanoid" id="D9QKR3"/>
<dbReference type="Pfam" id="PF06050">
    <property type="entry name" value="HGD-D"/>
    <property type="match status" value="2"/>
</dbReference>
<evidence type="ECO:0000313" key="4">
    <source>
        <dbReference type="Proteomes" id="UP000002696"/>
    </source>
</evidence>
<sequence>MQISDIIAEAMAACAAPSSDAVACLGSDAPRELIVAAGLVPWAIIPDSDAGTGAHPGLSRRSQGILATIEADGFTPRGLVLTHAAAEDAQLFAVLRELHRTGRGPSVPFAFVDLLHGGDDAVRRYNLARLATFQTWLEQSVGHPVSAEALDTARRRENALKARLAALFSAARSGSTPRLSGADALDLVRVISRVPGAAADRILDSVEMDLAASPVLAGQRIMLTGSPHETSSLYSQIESLGAIIVAEDHGWGDPWLAATLDETVSVAEAIATRSQSPDWPSPMQSADRRAAALAARAQALSVDAVIHGGLADEEAAPWDIKPTRQALEPTGIAFLAVAALDPTAVLAAEAAERIAHFLASGEVRAPTPKVAAPRPSLPSKPVEREARRSRKSLDCTADFGAWQRDWFAGVREQAADGPFAVVNADAPQEILRALDIPYVVNQWWASIVAAKQKAGPYGRLLKAADYPSHVETYSAQGLAAALDDQLEDAPWGGLPTPSTLSLIAGSDPGPKIFEAWARETGADLFVFDRSIESRIDLPIDWWDDMPERWEQTLEPERLELMAAQIEQQIARLEALTGRTLDRARLVEVMNLVNEQEDFYRRTRDLIARTYPVPVGVVDTMPATMVPQWHRGTAWARDAARRFYEEVARRAAAGEAACPGERLRLMWVGRGLWSDTGFYQRWEESHGAVFVWSMYLGLAADGYLRSFEGEHDVIRALAARFVTMGDELRMPTWSGAWHVKEARTHGCHGAVAIDDADPLVLEALERAGVPVLRIALNNMGAGNDAVDAEIAAFLDTLEARKSPVHEAEMTTRRL</sequence>
<dbReference type="RefSeq" id="WP_013269828.1">
    <property type="nucleotide sequence ID" value="NC_014375.1"/>
</dbReference>
<gene>
    <name evidence="3" type="ordered locus">Bresu_2418</name>
</gene>